<accession>A0A158JCG9</accession>
<feature type="chain" id="PRO_5008502061" description="Periplasmic protein" evidence="2">
    <location>
        <begin position="26"/>
        <end position="176"/>
    </location>
</feature>
<evidence type="ECO:0000313" key="4">
    <source>
        <dbReference type="Proteomes" id="UP000054683"/>
    </source>
</evidence>
<evidence type="ECO:0000313" key="3">
    <source>
        <dbReference type="EMBL" id="SAL66000.1"/>
    </source>
</evidence>
<proteinExistence type="predicted"/>
<dbReference type="AlphaFoldDB" id="A0A158JCG9"/>
<dbReference type="Pfam" id="PF07813">
    <property type="entry name" value="LTXXQ"/>
    <property type="match status" value="1"/>
</dbReference>
<gene>
    <name evidence="3" type="ORF">AWB69_07465</name>
</gene>
<evidence type="ECO:0000256" key="1">
    <source>
        <dbReference type="SAM" id="MobiDB-lite"/>
    </source>
</evidence>
<dbReference type="RefSeq" id="WP_062091626.1">
    <property type="nucleotide sequence ID" value="NZ_FCOK02000077.1"/>
</dbReference>
<dbReference type="EMBL" id="FCOK02000077">
    <property type="protein sequence ID" value="SAL66000.1"/>
    <property type="molecule type" value="Genomic_DNA"/>
</dbReference>
<sequence>MKLSPRIAVAPALLALACFTTSAWAQASAASDSTAAPSAAASAPVSRAQKHADFVEKRINDLHAEMKITSQQAPQWDAFAQTMRDNAAKTDQAFRDRAHKLPSDSADDAMKSYAELAQLHADNMQKLAASFSALYATLSDEQKKIADPLFRNEQGKRHAGSRKHKPAASAPAPASN</sequence>
<reference evidence="3 4" key="1">
    <citation type="submission" date="2016-01" db="EMBL/GenBank/DDBJ databases">
        <authorList>
            <person name="Oliw E.H."/>
        </authorList>
    </citation>
    <scope>NUCLEOTIDE SEQUENCE [LARGE SCALE GENOMIC DNA]</scope>
    <source>
        <strain evidence="3">LMG 27134</strain>
    </source>
</reference>
<feature type="region of interest" description="Disordered" evidence="1">
    <location>
        <begin position="146"/>
        <end position="176"/>
    </location>
</feature>
<dbReference type="OrthoDB" id="5569970at2"/>
<dbReference type="InterPro" id="IPR012899">
    <property type="entry name" value="LTXXQ"/>
</dbReference>
<protein>
    <recommendedName>
        <fullName evidence="5">Periplasmic protein</fullName>
    </recommendedName>
</protein>
<dbReference type="Proteomes" id="UP000054683">
    <property type="component" value="Unassembled WGS sequence"/>
</dbReference>
<evidence type="ECO:0000256" key="2">
    <source>
        <dbReference type="SAM" id="SignalP"/>
    </source>
</evidence>
<feature type="signal peptide" evidence="2">
    <location>
        <begin position="1"/>
        <end position="25"/>
    </location>
</feature>
<name>A0A158JCG9_9BURK</name>
<dbReference type="PROSITE" id="PS51257">
    <property type="entry name" value="PROKAR_LIPOPROTEIN"/>
    <property type="match status" value="1"/>
</dbReference>
<organism evidence="3 4">
    <name type="scientific">Caballeronia udeis</name>
    <dbReference type="NCBI Taxonomy" id="1232866"/>
    <lineage>
        <taxon>Bacteria</taxon>
        <taxon>Pseudomonadati</taxon>
        <taxon>Pseudomonadota</taxon>
        <taxon>Betaproteobacteria</taxon>
        <taxon>Burkholderiales</taxon>
        <taxon>Burkholderiaceae</taxon>
        <taxon>Caballeronia</taxon>
    </lineage>
</organism>
<feature type="compositionally biased region" description="Low complexity" evidence="1">
    <location>
        <begin position="167"/>
        <end position="176"/>
    </location>
</feature>
<evidence type="ECO:0008006" key="5">
    <source>
        <dbReference type="Google" id="ProtNLM"/>
    </source>
</evidence>
<feature type="compositionally biased region" description="Basic residues" evidence="1">
    <location>
        <begin position="157"/>
        <end position="166"/>
    </location>
</feature>
<keyword evidence="2" id="KW-0732">Signal</keyword>
<dbReference type="GO" id="GO:0042597">
    <property type="term" value="C:periplasmic space"/>
    <property type="evidence" value="ECO:0007669"/>
    <property type="project" value="InterPro"/>
</dbReference>